<evidence type="ECO:0000256" key="1">
    <source>
        <dbReference type="ARBA" id="ARBA00005519"/>
    </source>
</evidence>
<dbReference type="Proteomes" id="UP001596067">
    <property type="component" value="Unassembled WGS sequence"/>
</dbReference>
<evidence type="ECO:0000313" key="5">
    <source>
        <dbReference type="Proteomes" id="UP001596067"/>
    </source>
</evidence>
<dbReference type="SMART" id="SM00458">
    <property type="entry name" value="RICIN"/>
    <property type="match status" value="1"/>
</dbReference>
<dbReference type="EMBL" id="JBHSOD010000040">
    <property type="protein sequence ID" value="MFC5888420.1"/>
    <property type="molecule type" value="Genomic_DNA"/>
</dbReference>
<dbReference type="Pfam" id="PF01670">
    <property type="entry name" value="Glyco_hydro_12"/>
    <property type="match status" value="1"/>
</dbReference>
<dbReference type="PROSITE" id="PS51257">
    <property type="entry name" value="PROKAR_LIPOPROTEIN"/>
    <property type="match status" value="1"/>
</dbReference>
<keyword evidence="2" id="KW-0119">Carbohydrate metabolism</keyword>
<name>A0ABW1F2S7_9ACTN</name>
<accession>A0ABW1F2S7</accession>
<dbReference type="PROSITE" id="PS50231">
    <property type="entry name" value="RICIN_B_LECTIN"/>
    <property type="match status" value="1"/>
</dbReference>
<keyword evidence="2" id="KW-0326">Glycosidase</keyword>
<sequence>MEGTAARLARGARALLAHGTVAVLLLGCTAEATPAPARSTAAAGADDPVDSGSGRLCSTPEVRFPKRLVDGGTKVIETNPWNSSGTLCLDTQGTGFTVTELRDFVPKAPLAPGGYPNISTAPGASGLPVPVSALGDATSDWDATAQATGSYNVSYDLWYGPNPDNCAPGESAEVMIWLDSTDSVKPAGSKVTDAQTLGDATYDVFQAPITGPHSVISYVRTANTHSAHGLNLRLFTADALIRGYVPPGSYLCRVQAGFEIWSGGTGLKSWAFAFHNRVGLPAGEVPAGAPGICLRHGGGGLAGTPVTVGSCGDQAVSTGWTVGNDGSLRGGAACLAPAEDGRTVALARCTGGAPQRWAAGPGQSLLHMESGQCLSTVGGVLADGTAVTLKPCAGAVGQKWKLPYNGLA</sequence>
<dbReference type="InterPro" id="IPR013319">
    <property type="entry name" value="GH11/12"/>
</dbReference>
<keyword evidence="2" id="KW-0624">Polysaccharide degradation</keyword>
<dbReference type="InterPro" id="IPR035992">
    <property type="entry name" value="Ricin_B-like_lectins"/>
</dbReference>
<feature type="domain" description="Ricin B lectin" evidence="3">
    <location>
        <begin position="276"/>
        <end position="403"/>
    </location>
</feature>
<comment type="caution">
    <text evidence="4">The sequence shown here is derived from an EMBL/GenBank/DDBJ whole genome shotgun (WGS) entry which is preliminary data.</text>
</comment>
<dbReference type="SUPFAM" id="SSF50370">
    <property type="entry name" value="Ricin B-like lectins"/>
    <property type="match status" value="1"/>
</dbReference>
<protein>
    <submittedName>
        <fullName evidence="4">Ricin-type beta-trefoil lectin domain protein</fullName>
    </submittedName>
</protein>
<dbReference type="Gene3D" id="2.80.10.50">
    <property type="match status" value="1"/>
</dbReference>
<dbReference type="PANTHER" id="PTHR34002">
    <property type="entry name" value="BLR1656 PROTEIN"/>
    <property type="match status" value="1"/>
</dbReference>
<dbReference type="SUPFAM" id="SSF49899">
    <property type="entry name" value="Concanavalin A-like lectins/glucanases"/>
    <property type="match status" value="1"/>
</dbReference>
<reference evidence="5" key="1">
    <citation type="journal article" date="2019" name="Int. J. Syst. Evol. Microbiol.">
        <title>The Global Catalogue of Microorganisms (GCM) 10K type strain sequencing project: providing services to taxonomists for standard genome sequencing and annotation.</title>
        <authorList>
            <consortium name="The Broad Institute Genomics Platform"/>
            <consortium name="The Broad Institute Genome Sequencing Center for Infectious Disease"/>
            <person name="Wu L."/>
            <person name="Ma J."/>
        </authorList>
    </citation>
    <scope>NUCLEOTIDE SEQUENCE [LARGE SCALE GENOMIC DNA]</scope>
    <source>
        <strain evidence="5">CGMCC 4.1469</strain>
    </source>
</reference>
<evidence type="ECO:0000259" key="3">
    <source>
        <dbReference type="SMART" id="SM00458"/>
    </source>
</evidence>
<proteinExistence type="inferred from homology"/>
<dbReference type="Pfam" id="PF00652">
    <property type="entry name" value="Ricin_B_lectin"/>
    <property type="match status" value="1"/>
</dbReference>
<dbReference type="PANTHER" id="PTHR34002:SF9">
    <property type="entry name" value="XYLOGLUCAN-SPECIFIC ENDO-BETA-1,4-GLUCANASE A"/>
    <property type="match status" value="1"/>
</dbReference>
<organism evidence="4 5">
    <name type="scientific">Kitasatospora aburaviensis</name>
    <dbReference type="NCBI Taxonomy" id="67265"/>
    <lineage>
        <taxon>Bacteria</taxon>
        <taxon>Bacillati</taxon>
        <taxon>Actinomycetota</taxon>
        <taxon>Actinomycetes</taxon>
        <taxon>Kitasatosporales</taxon>
        <taxon>Streptomycetaceae</taxon>
        <taxon>Kitasatospora</taxon>
    </lineage>
</organism>
<dbReference type="Gene3D" id="2.60.120.180">
    <property type="match status" value="1"/>
</dbReference>
<dbReference type="InterPro" id="IPR002594">
    <property type="entry name" value="GH12"/>
</dbReference>
<gene>
    <name evidence="4" type="ORF">ACFP0N_25980</name>
</gene>
<dbReference type="InterPro" id="IPR013320">
    <property type="entry name" value="ConA-like_dom_sf"/>
</dbReference>
<keyword evidence="2" id="KW-0378">Hydrolase</keyword>
<comment type="similarity">
    <text evidence="1 2">Belongs to the glycosyl hydrolase 12 (cellulase H) family.</text>
</comment>
<dbReference type="InterPro" id="IPR000772">
    <property type="entry name" value="Ricin_B_lectin"/>
</dbReference>
<dbReference type="RefSeq" id="WP_313765475.1">
    <property type="nucleotide sequence ID" value="NZ_BAAAVH010000002.1"/>
</dbReference>
<evidence type="ECO:0000256" key="2">
    <source>
        <dbReference type="RuleBase" id="RU361163"/>
    </source>
</evidence>
<evidence type="ECO:0000313" key="4">
    <source>
        <dbReference type="EMBL" id="MFC5888420.1"/>
    </source>
</evidence>
<keyword evidence="5" id="KW-1185">Reference proteome</keyword>